<dbReference type="InterPro" id="IPR052183">
    <property type="entry name" value="IS_Transposase"/>
</dbReference>
<sequence>MQVVTEQQPFKWRHFEAEIILLCVRWYLRYALSYRDLEEIMAERGLHVDHTTIYRWVQRYAPELEKRCRSHLKTTTDSWRVDETYVKIKGEWAYLYRAVDSKGNKEA</sequence>
<dbReference type="PANTHER" id="PTHR35528:SF3">
    <property type="entry name" value="BLL1675 PROTEIN"/>
    <property type="match status" value="1"/>
</dbReference>
<dbReference type="Proteomes" id="UP000597444">
    <property type="component" value="Unassembled WGS sequence"/>
</dbReference>
<feature type="domain" description="DDE" evidence="4">
    <location>
        <begin position="77"/>
        <end position="104"/>
    </location>
</feature>
<proteinExistence type="predicted"/>
<comment type="caution">
    <text evidence="5">The sequence shown here is derived from an EMBL/GenBank/DDBJ whole genome shotgun (WGS) entry which is preliminary data.</text>
</comment>
<dbReference type="Pfam" id="PF13610">
    <property type="entry name" value="DDE_Tnp_IS240"/>
    <property type="match status" value="1"/>
</dbReference>
<dbReference type="NCBIfam" id="NF033587">
    <property type="entry name" value="transpos_IS6"/>
    <property type="match status" value="1"/>
</dbReference>
<dbReference type="InterPro" id="IPR047930">
    <property type="entry name" value="Transpos_IS6"/>
</dbReference>
<evidence type="ECO:0000313" key="5">
    <source>
        <dbReference type="EMBL" id="GHP00209.1"/>
    </source>
</evidence>
<dbReference type="GO" id="GO:0006310">
    <property type="term" value="P:DNA recombination"/>
    <property type="evidence" value="ECO:0007669"/>
    <property type="project" value="UniProtKB-KW"/>
</dbReference>
<dbReference type="GO" id="GO:0032196">
    <property type="term" value="P:transposition"/>
    <property type="evidence" value="ECO:0007669"/>
    <property type="project" value="UniProtKB-KW"/>
</dbReference>
<keyword evidence="2" id="KW-0238">DNA-binding</keyword>
<dbReference type="PANTHER" id="PTHR35528">
    <property type="entry name" value="BLL1675 PROTEIN"/>
    <property type="match status" value="1"/>
</dbReference>
<protein>
    <recommendedName>
        <fullName evidence="4">DDE domain-containing protein</fullName>
    </recommendedName>
</protein>
<keyword evidence="6" id="KW-1185">Reference proteome</keyword>
<dbReference type="InterPro" id="IPR032874">
    <property type="entry name" value="DDE_dom"/>
</dbReference>
<accession>A0A8J3N8Z4</accession>
<dbReference type="GO" id="GO:0003677">
    <property type="term" value="F:DNA binding"/>
    <property type="evidence" value="ECO:0007669"/>
    <property type="project" value="UniProtKB-KW"/>
</dbReference>
<reference evidence="5" key="1">
    <citation type="submission" date="2020-10" db="EMBL/GenBank/DDBJ databases">
        <title>Taxonomic study of unclassified bacteria belonging to the class Ktedonobacteria.</title>
        <authorList>
            <person name="Yabe S."/>
            <person name="Wang C.M."/>
            <person name="Zheng Y."/>
            <person name="Sakai Y."/>
            <person name="Cavaletti L."/>
            <person name="Monciardini P."/>
            <person name="Donadio S."/>
        </authorList>
    </citation>
    <scope>NUCLEOTIDE SEQUENCE</scope>
    <source>
        <strain evidence="5">ID150040</strain>
    </source>
</reference>
<keyword evidence="3" id="KW-0233">DNA recombination</keyword>
<evidence type="ECO:0000313" key="6">
    <source>
        <dbReference type="Proteomes" id="UP000597444"/>
    </source>
</evidence>
<evidence type="ECO:0000256" key="2">
    <source>
        <dbReference type="ARBA" id="ARBA00023125"/>
    </source>
</evidence>
<keyword evidence="1" id="KW-0815">Transposition</keyword>
<gene>
    <name evidence="5" type="ORF">KSF_102560</name>
</gene>
<evidence type="ECO:0000256" key="1">
    <source>
        <dbReference type="ARBA" id="ARBA00022578"/>
    </source>
</evidence>
<organism evidence="5 6">
    <name type="scientific">Reticulibacter mediterranei</name>
    <dbReference type="NCBI Taxonomy" id="2778369"/>
    <lineage>
        <taxon>Bacteria</taxon>
        <taxon>Bacillati</taxon>
        <taxon>Chloroflexota</taxon>
        <taxon>Ktedonobacteria</taxon>
        <taxon>Ktedonobacterales</taxon>
        <taxon>Reticulibacteraceae</taxon>
        <taxon>Reticulibacter</taxon>
    </lineage>
</organism>
<dbReference type="AlphaFoldDB" id="A0A8J3N8Z4"/>
<evidence type="ECO:0000256" key="3">
    <source>
        <dbReference type="ARBA" id="ARBA00023172"/>
    </source>
</evidence>
<evidence type="ECO:0000259" key="4">
    <source>
        <dbReference type="Pfam" id="PF13610"/>
    </source>
</evidence>
<dbReference type="EMBL" id="BNJK01000002">
    <property type="protein sequence ID" value="GHP00209.1"/>
    <property type="molecule type" value="Genomic_DNA"/>
</dbReference>
<name>A0A8J3N8Z4_9CHLR</name>